<dbReference type="InterPro" id="IPR031939">
    <property type="entry name" value="Adhesin_E-like"/>
</dbReference>
<accession>U2WTQ4</accession>
<evidence type="ECO:0000313" key="4">
    <source>
        <dbReference type="Proteomes" id="UP000016762"/>
    </source>
</evidence>
<feature type="signal peptide" evidence="1">
    <location>
        <begin position="1"/>
        <end position="18"/>
    </location>
</feature>
<evidence type="ECO:0000313" key="3">
    <source>
        <dbReference type="EMBL" id="ERL46930.1"/>
    </source>
</evidence>
<dbReference type="AlphaFoldDB" id="U2WTQ4"/>
<dbReference type="Pfam" id="PF16747">
    <property type="entry name" value="Adhesin_E"/>
    <property type="match status" value="1"/>
</dbReference>
<dbReference type="RefSeq" id="WP_021776883.1">
    <property type="nucleotide sequence ID" value="NZ_AWXE01000003.1"/>
</dbReference>
<feature type="chain" id="PRO_5004635865" evidence="1">
    <location>
        <begin position="19"/>
        <end position="138"/>
    </location>
</feature>
<evidence type="ECO:0000259" key="2">
    <source>
        <dbReference type="Pfam" id="PF16747"/>
    </source>
</evidence>
<keyword evidence="4" id="KW-1185">Reference proteome</keyword>
<dbReference type="GO" id="GO:0008998">
    <property type="term" value="F:ribonucleoside-triphosphate reductase (thioredoxin) activity"/>
    <property type="evidence" value="ECO:0007669"/>
    <property type="project" value="UniProtKB-EC"/>
</dbReference>
<evidence type="ECO:0000256" key="1">
    <source>
        <dbReference type="SAM" id="SignalP"/>
    </source>
</evidence>
<dbReference type="STRING" id="1397666.RS24_00851"/>
<dbReference type="OrthoDB" id="7359917at2"/>
<organism evidence="3 4">
    <name type="scientific">Candidatus Micropelagius thuwalensis</name>
    <dbReference type="NCBI Taxonomy" id="1397666"/>
    <lineage>
        <taxon>Bacteria</taxon>
        <taxon>Pseudomonadati</taxon>
        <taxon>Pseudomonadota</taxon>
        <taxon>Alphaproteobacteria</taxon>
        <taxon>PS1 clade</taxon>
        <taxon>Candidatus Micropelagius</taxon>
    </lineage>
</organism>
<comment type="caution">
    <text evidence="3">The sequence shown here is derived from an EMBL/GenBank/DDBJ whole genome shotgun (WGS) entry which is preliminary data.</text>
</comment>
<proteinExistence type="predicted"/>
<feature type="domain" description="Surface-adhesin protein E-like" evidence="2">
    <location>
        <begin position="25"/>
        <end position="124"/>
    </location>
</feature>
<dbReference type="EMBL" id="AWXE01000003">
    <property type="protein sequence ID" value="ERL46930.1"/>
    <property type="molecule type" value="Genomic_DNA"/>
</dbReference>
<dbReference type="EC" id="1.17.4.2" evidence="3"/>
<sequence>MKPLFLTIALLFSTPAWAEWELFASGPIAEVYMDLNSIRIKDGYVFHWELINWKKPTERFHSLKMYRQSDCDLRRQKTLQIVTYLQPMGVGKVIDSESVAPDEEKWEYPPPDDNSALALGYICNALENAKKNNPPSRN</sequence>
<gene>
    <name evidence="3" type="primary">nrdR</name>
    <name evidence="3" type="ORF">RS24_00851</name>
</gene>
<keyword evidence="1" id="KW-0732">Signal</keyword>
<reference evidence="3 4" key="1">
    <citation type="journal article" date="2014" name="FEMS Microbiol. Ecol.">
        <title>Genomic differentiation among two strains of the PS1 clade isolated from geographically separated marine habitats.</title>
        <authorList>
            <person name="Jimenez-Infante F."/>
            <person name="Ngugi D.K."/>
            <person name="Alam I."/>
            <person name="Rashid M."/>
            <person name="Baalawi W."/>
            <person name="Kamau A.A."/>
            <person name="Bajic V.B."/>
            <person name="Stingl U."/>
        </authorList>
    </citation>
    <scope>NUCLEOTIDE SEQUENCE [LARGE SCALE GENOMIC DNA]</scope>
    <source>
        <strain evidence="3 4">RS24</strain>
    </source>
</reference>
<name>U2WTQ4_9PROT</name>
<keyword evidence="3" id="KW-0560">Oxidoreductase</keyword>
<dbReference type="Proteomes" id="UP000016762">
    <property type="component" value="Unassembled WGS sequence"/>
</dbReference>
<protein>
    <submittedName>
        <fullName evidence="3">Transcriptional repressor NrdR protein</fullName>
        <ecNumber evidence="3">1.17.4.2</ecNumber>
    </submittedName>
</protein>